<keyword evidence="1" id="KW-0812">Transmembrane</keyword>
<dbReference type="Proteomes" id="UP000601435">
    <property type="component" value="Unassembled WGS sequence"/>
</dbReference>
<evidence type="ECO:0000313" key="2">
    <source>
        <dbReference type="EMBL" id="CAE7447076.1"/>
    </source>
</evidence>
<accession>A0A812RPT5</accession>
<feature type="transmembrane region" description="Helical" evidence="1">
    <location>
        <begin position="239"/>
        <end position="259"/>
    </location>
</feature>
<feature type="transmembrane region" description="Helical" evidence="1">
    <location>
        <begin position="199"/>
        <end position="219"/>
    </location>
</feature>
<name>A0A812RPT5_9DINO</name>
<feature type="transmembrane region" description="Helical" evidence="1">
    <location>
        <begin position="160"/>
        <end position="178"/>
    </location>
</feature>
<sequence length="1166" mass="129418">SVHLMPKPKSSAENSPGSILSVLVQEEMELETEPQTESGEASQFAELLAKYDTASFDPQGLLDSAGLKGVLLYNQTSKEAEACRNVKWLLASDVVSVPPKSLEAFRSSMGGSATSPTKHTGQSLSGRDLEALELAPEKSSLFVGWTRLELYHRAGAYETAAMIFTSAFVFLAFCMHLLRSDPTPTPPVLLLTRQSFTGIALRSVMWLFIVAYFIGIVWVPLKAMGRASVSTGLPWEAHLTFFSFMMASRLLELFVHALCGFSKEVTSLPTILMRVFLGLLAGADVYTDVNFIMIAYISGWPLWILAAMVFVIGVLIFQFALYFGAAIYYLFIISKTEKKNQKDTDWQNYVSALLKLLHFESLIVDIDEVKLDGQAEEEETEEPEIAHGDGDGSLSLPAGGGHSYQPLKLQQDTADFAGGLDAFRQRISECLRVRVFGSGYPLVDGVYIATASWTNGNPEWNHVNGEMVISSRFSENGKWQLRRLEDDEATFEMQKSWPVVPEGEFASKKGGGAQRPYSYLETIDIFGLEAALVSAPSLRSSERKIKSYLRQSALSWTTFETSHPYSAEDAGKHTVEIPWAKKLFVVLSTKSRCFDTSTKLYVYSGGEGDDSDSDPDERGKCMMSGSSFKNRFAFVDGSAVTFHFLTDDDGTDPERKFGCRAFIAAVNEDFESSDVDPLLKVLPELDADAETAGRKAQEGTTVDHVLRESSKSSKLDEMRPFLLAIPGWVNWFDPPAARRLVRLVATMLGSSQKAARSLNATSGASSFAHTRRLVTLATSSLRFFCEDALQAVLQLMYLVEKRYNRMVMLSIVLSCSVSFANFLMALPRSYIYAVFRRARGTHFLNDTILVSGAFESDANGIYEQEGDYGIYRHREKPFAICGKWNFDADRPGSLGWGLHKISDKGDVNESEPLYEVNNWDNCHEACLEALVPVFGWVRTGGDSPESSELDLSIVRKAFPVQCDTLRVSACSDHPDAEGVYSSCGFGMYKHTQRHRYYIRRVALPPKTWSSHWELLKNEGGSTWTKLFVNEEAVSMRHGVEAPWSSGTEQEGTKATMTVEHKDSPFVDELCVYGGGKEVCNGKFFHSPFARLGDLEDEEVRQFVYFHADNEVFLAERCMDDGSKLCGIMEGKDDEPSFVGIGSASECAFFAQDPEAAPPPRVVQVSW</sequence>
<gene>
    <name evidence="2" type="ORF">SNEC2469_LOCUS12338</name>
</gene>
<feature type="transmembrane region" description="Helical" evidence="1">
    <location>
        <begin position="806"/>
        <end position="826"/>
    </location>
</feature>
<feature type="non-terminal residue" evidence="2">
    <location>
        <position position="1166"/>
    </location>
</feature>
<evidence type="ECO:0000313" key="3">
    <source>
        <dbReference type="Proteomes" id="UP000601435"/>
    </source>
</evidence>
<feature type="transmembrane region" description="Helical" evidence="1">
    <location>
        <begin position="271"/>
        <end position="297"/>
    </location>
</feature>
<comment type="caution">
    <text evidence="2">The sequence shown here is derived from an EMBL/GenBank/DDBJ whole genome shotgun (WGS) entry which is preliminary data.</text>
</comment>
<proteinExistence type="predicted"/>
<dbReference type="EMBL" id="CAJNJA010019550">
    <property type="protein sequence ID" value="CAE7447076.1"/>
    <property type="molecule type" value="Genomic_DNA"/>
</dbReference>
<evidence type="ECO:0000256" key="1">
    <source>
        <dbReference type="SAM" id="Phobius"/>
    </source>
</evidence>
<dbReference type="AlphaFoldDB" id="A0A812RPT5"/>
<keyword evidence="1" id="KW-1133">Transmembrane helix</keyword>
<organism evidence="2 3">
    <name type="scientific">Symbiodinium necroappetens</name>
    <dbReference type="NCBI Taxonomy" id="1628268"/>
    <lineage>
        <taxon>Eukaryota</taxon>
        <taxon>Sar</taxon>
        <taxon>Alveolata</taxon>
        <taxon>Dinophyceae</taxon>
        <taxon>Suessiales</taxon>
        <taxon>Symbiodiniaceae</taxon>
        <taxon>Symbiodinium</taxon>
    </lineage>
</organism>
<reference evidence="2" key="1">
    <citation type="submission" date="2021-02" db="EMBL/GenBank/DDBJ databases">
        <authorList>
            <person name="Dougan E. K."/>
            <person name="Rhodes N."/>
            <person name="Thang M."/>
            <person name="Chan C."/>
        </authorList>
    </citation>
    <scope>NUCLEOTIDE SEQUENCE</scope>
</reference>
<feature type="transmembrane region" description="Helical" evidence="1">
    <location>
        <begin position="303"/>
        <end position="332"/>
    </location>
</feature>
<keyword evidence="1" id="KW-0472">Membrane</keyword>
<dbReference type="OrthoDB" id="405945at2759"/>
<protein>
    <submittedName>
        <fullName evidence="2">Uncharacterized protein</fullName>
    </submittedName>
</protein>
<keyword evidence="3" id="KW-1185">Reference proteome</keyword>